<organism evidence="8 9">
    <name type="scientific">Oryzias latipes</name>
    <name type="common">Japanese rice fish</name>
    <name type="synonym">Japanese killifish</name>
    <dbReference type="NCBI Taxonomy" id="8090"/>
    <lineage>
        <taxon>Eukaryota</taxon>
        <taxon>Metazoa</taxon>
        <taxon>Chordata</taxon>
        <taxon>Craniata</taxon>
        <taxon>Vertebrata</taxon>
        <taxon>Euteleostomi</taxon>
        <taxon>Actinopterygii</taxon>
        <taxon>Neopterygii</taxon>
        <taxon>Teleostei</taxon>
        <taxon>Neoteleostei</taxon>
        <taxon>Acanthomorphata</taxon>
        <taxon>Ovalentaria</taxon>
        <taxon>Atherinomorphae</taxon>
        <taxon>Beloniformes</taxon>
        <taxon>Adrianichthyidae</taxon>
        <taxon>Oryziinae</taxon>
        <taxon>Oryzias</taxon>
    </lineage>
</organism>
<evidence type="ECO:0000256" key="1">
    <source>
        <dbReference type="ARBA" id="ARBA00004613"/>
    </source>
</evidence>
<dbReference type="GO" id="GO:0005576">
    <property type="term" value="C:extracellular region"/>
    <property type="evidence" value="ECO:0007669"/>
    <property type="project" value="UniProtKB-SubCell"/>
</dbReference>
<dbReference type="Proteomes" id="UP000001038">
    <property type="component" value="Chromosome 24"/>
</dbReference>
<reference evidence="8" key="2">
    <citation type="submission" date="2025-08" db="UniProtKB">
        <authorList>
            <consortium name="Ensembl"/>
        </authorList>
    </citation>
    <scope>IDENTIFICATION</scope>
    <source>
        <strain evidence="8">Hd-rR</strain>
    </source>
</reference>
<protein>
    <submittedName>
        <fullName evidence="8">Isthmin 2b</fullName>
    </submittedName>
</protein>
<keyword evidence="9" id="KW-1185">Reference proteome</keyword>
<evidence type="ECO:0000313" key="8">
    <source>
        <dbReference type="Ensembl" id="ENSORLP00000013213.2"/>
    </source>
</evidence>
<name>H2M452_ORYLA</name>
<keyword evidence="5" id="KW-1015">Disulfide bond</keyword>
<feature type="compositionally biased region" description="Basic and acidic residues" evidence="6">
    <location>
        <begin position="1"/>
        <end position="10"/>
    </location>
</feature>
<dbReference type="PROSITE" id="PS50092">
    <property type="entry name" value="TSP1"/>
    <property type="match status" value="1"/>
</dbReference>
<feature type="compositionally biased region" description="Basic residues" evidence="6">
    <location>
        <begin position="86"/>
        <end position="95"/>
    </location>
</feature>
<proteinExistence type="inferred from homology"/>
<evidence type="ECO:0000256" key="5">
    <source>
        <dbReference type="ARBA" id="ARBA00023157"/>
    </source>
</evidence>
<gene>
    <name evidence="8" type="primary">ism2b</name>
</gene>
<keyword evidence="3" id="KW-0964">Secreted</keyword>
<dbReference type="FunCoup" id="H2M452">
    <property type="interactions" value="1"/>
</dbReference>
<dbReference type="Pfam" id="PF00090">
    <property type="entry name" value="TSP_1"/>
    <property type="match status" value="1"/>
</dbReference>
<dbReference type="InterPro" id="IPR051867">
    <property type="entry name" value="Angio_Inhib/Adhesion_GPCR"/>
</dbReference>
<dbReference type="GeneTree" id="ENSGT00940000163359"/>
<dbReference type="Ensembl" id="ENSORLT00000013214.2">
    <property type="protein sequence ID" value="ENSORLP00000013213.2"/>
    <property type="gene ID" value="ENSORLG00000010540.2"/>
</dbReference>
<accession>H2M452</accession>
<dbReference type="PANTHER" id="PTHR10239">
    <property type="entry name" value="ISTHMIN-2"/>
    <property type="match status" value="1"/>
</dbReference>
<feature type="region of interest" description="Disordered" evidence="6">
    <location>
        <begin position="73"/>
        <end position="108"/>
    </location>
</feature>
<feature type="domain" description="AMOP" evidence="7">
    <location>
        <begin position="298"/>
        <end position="461"/>
    </location>
</feature>
<feature type="region of interest" description="Disordered" evidence="6">
    <location>
        <begin position="1"/>
        <end position="31"/>
    </location>
</feature>
<dbReference type="Pfam" id="PF03782">
    <property type="entry name" value="AMOP"/>
    <property type="match status" value="1"/>
</dbReference>
<evidence type="ECO:0000256" key="3">
    <source>
        <dbReference type="ARBA" id="ARBA00022525"/>
    </source>
</evidence>
<dbReference type="SMART" id="SM00723">
    <property type="entry name" value="AMOP"/>
    <property type="match status" value="1"/>
</dbReference>
<comment type="subcellular location">
    <subcellularLocation>
        <location evidence="1">Secreted</location>
    </subcellularLocation>
</comment>
<feature type="region of interest" description="Disordered" evidence="6">
    <location>
        <begin position="188"/>
        <end position="208"/>
    </location>
</feature>
<dbReference type="PROSITE" id="PS50856">
    <property type="entry name" value="AMOP"/>
    <property type="match status" value="1"/>
</dbReference>
<evidence type="ECO:0000256" key="6">
    <source>
        <dbReference type="SAM" id="MobiDB-lite"/>
    </source>
</evidence>
<dbReference type="HOGENOM" id="CLU_030263_0_0_1"/>
<dbReference type="SUPFAM" id="SSF82895">
    <property type="entry name" value="TSP-1 type 1 repeat"/>
    <property type="match status" value="1"/>
</dbReference>
<dbReference type="STRING" id="8090.ENSORLP00000013213"/>
<dbReference type="PANTHER" id="PTHR10239:SF31">
    <property type="entry name" value="ISTHMIN-2"/>
    <property type="match status" value="1"/>
</dbReference>
<reference evidence="8 9" key="1">
    <citation type="journal article" date="2007" name="Nature">
        <title>The medaka draft genome and insights into vertebrate genome evolution.</title>
        <authorList>
            <person name="Kasahara M."/>
            <person name="Naruse K."/>
            <person name="Sasaki S."/>
            <person name="Nakatani Y."/>
            <person name="Qu W."/>
            <person name="Ahsan B."/>
            <person name="Yamada T."/>
            <person name="Nagayasu Y."/>
            <person name="Doi K."/>
            <person name="Kasai Y."/>
            <person name="Jindo T."/>
            <person name="Kobayashi D."/>
            <person name="Shimada A."/>
            <person name="Toyoda A."/>
            <person name="Kuroki Y."/>
            <person name="Fujiyama A."/>
            <person name="Sasaki T."/>
            <person name="Shimizu A."/>
            <person name="Asakawa S."/>
            <person name="Shimizu N."/>
            <person name="Hashimoto S."/>
            <person name="Yang J."/>
            <person name="Lee Y."/>
            <person name="Matsushima K."/>
            <person name="Sugano S."/>
            <person name="Sakaizumi M."/>
            <person name="Narita T."/>
            <person name="Ohishi K."/>
            <person name="Haga S."/>
            <person name="Ohta F."/>
            <person name="Nomoto H."/>
            <person name="Nogata K."/>
            <person name="Morishita T."/>
            <person name="Endo T."/>
            <person name="Shin-I T."/>
            <person name="Takeda H."/>
            <person name="Morishita S."/>
            <person name="Kohara Y."/>
        </authorList>
    </citation>
    <scope>NUCLEOTIDE SEQUENCE [LARGE SCALE GENOMIC DNA]</scope>
    <source>
        <strain evidence="8 9">Hd-rR</strain>
    </source>
</reference>
<keyword evidence="4" id="KW-0732">Signal</keyword>
<dbReference type="SMART" id="SM00209">
    <property type="entry name" value="TSP1"/>
    <property type="match status" value="1"/>
</dbReference>
<evidence type="ECO:0000256" key="2">
    <source>
        <dbReference type="ARBA" id="ARBA00010198"/>
    </source>
</evidence>
<evidence type="ECO:0000259" key="7">
    <source>
        <dbReference type="PROSITE" id="PS50856"/>
    </source>
</evidence>
<dbReference type="Gene3D" id="2.20.100.10">
    <property type="entry name" value="Thrombospondin type-1 (TSP1) repeat"/>
    <property type="match status" value="1"/>
</dbReference>
<dbReference type="InParanoid" id="H2M452"/>
<dbReference type="AlphaFoldDB" id="H2M452"/>
<dbReference type="InterPro" id="IPR005533">
    <property type="entry name" value="AMOP_dom"/>
</dbReference>
<dbReference type="Bgee" id="ENSORLG00000010540">
    <property type="expression patterns" value="Expressed in muscle tissue and 9 other cell types or tissues"/>
</dbReference>
<dbReference type="eggNOG" id="ENOG502RU1R">
    <property type="taxonomic scope" value="Eukaryota"/>
</dbReference>
<dbReference type="InterPro" id="IPR036383">
    <property type="entry name" value="TSP1_rpt_sf"/>
</dbReference>
<reference evidence="8" key="3">
    <citation type="submission" date="2025-09" db="UniProtKB">
        <authorList>
            <consortium name="Ensembl"/>
        </authorList>
    </citation>
    <scope>IDENTIFICATION</scope>
    <source>
        <strain evidence="8">Hd-rR</strain>
    </source>
</reference>
<comment type="similarity">
    <text evidence="2">Belongs to the isthmin family.</text>
</comment>
<dbReference type="InterPro" id="IPR000884">
    <property type="entry name" value="TSP1_rpt"/>
</dbReference>
<sequence length="473" mass="53099">MTEYSSHDRASSSPPPPPSRTLDAAVSNPTPNLCVRKSLAQVLRKAVGWAERAHSHSLHGGDVQLGPEALEQQNQVQSLDPEPHGQQRRWSHPQHRSVSVLPQPQPEEDANPFVFDINNFPDLANADISLQNPNIQVSIEVVDDPQMEVEMDLANDKDWLPPSSPSSTVDWIGGQKLFWPLFWSYTDSNEDTSSRSEATGEEDGEEDYSIDYGSEEPLPSGVGGDWDAHWNEEKDSDEWTPWSPCSVTCGHGEKKRTKSCGYSCTLTEASQCDLDPCPGDVNAVVEPFPFEMENGTEPFGTDVDSCEKWLNCKSDFLQRYLHQVMSELPSCPCSFPFEVAYTVVSVYDEIRGRPFRWRDASGPKERLDVYKPSARNCIRSALSSDSSTLAAQQCCYDDRGRLITRGKGAGTPNLISTEFSQELHFKVDMLPWILCKGDWSRFHAVRPPNNGLHCQENPHEDVFMNELEEAREY</sequence>
<evidence type="ECO:0000313" key="9">
    <source>
        <dbReference type="Proteomes" id="UP000001038"/>
    </source>
</evidence>
<evidence type="ECO:0000256" key="4">
    <source>
        <dbReference type="ARBA" id="ARBA00022729"/>
    </source>
</evidence>
<feature type="compositionally biased region" description="Acidic residues" evidence="6">
    <location>
        <begin position="199"/>
        <end position="208"/>
    </location>
</feature>